<keyword evidence="2" id="KW-1185">Reference proteome</keyword>
<evidence type="ECO:0000313" key="1">
    <source>
        <dbReference type="EMBL" id="CAH6719097.1"/>
    </source>
</evidence>
<organism evidence="1 2">
    <name type="scientific">[Candida] jaroonii</name>
    <dbReference type="NCBI Taxonomy" id="467808"/>
    <lineage>
        <taxon>Eukaryota</taxon>
        <taxon>Fungi</taxon>
        <taxon>Dikarya</taxon>
        <taxon>Ascomycota</taxon>
        <taxon>Saccharomycotina</taxon>
        <taxon>Pichiomycetes</taxon>
        <taxon>Debaryomycetaceae</taxon>
        <taxon>Yamadazyma</taxon>
    </lineage>
</organism>
<comment type="caution">
    <text evidence="1">The sequence shown here is derived from an EMBL/GenBank/DDBJ whole genome shotgun (WGS) entry which is preliminary data.</text>
</comment>
<dbReference type="Proteomes" id="UP001152531">
    <property type="component" value="Unassembled WGS sequence"/>
</dbReference>
<accession>A0ACA9Y2M9</accession>
<reference evidence="1" key="1">
    <citation type="submission" date="2022-06" db="EMBL/GenBank/DDBJ databases">
        <authorList>
            <person name="Legras J.-L."/>
            <person name="Devillers H."/>
            <person name="Grondin C."/>
        </authorList>
    </citation>
    <scope>NUCLEOTIDE SEQUENCE</scope>
    <source>
        <strain evidence="1">CLIB 1444</strain>
    </source>
</reference>
<gene>
    <name evidence="1" type="ORF">CLIB1444_02S00892</name>
</gene>
<proteinExistence type="predicted"/>
<dbReference type="EMBL" id="CALSDN010000002">
    <property type="protein sequence ID" value="CAH6719097.1"/>
    <property type="molecule type" value="Genomic_DNA"/>
</dbReference>
<name>A0ACA9Y2M9_9ASCO</name>
<protein>
    <submittedName>
        <fullName evidence="1">UDP-galactose transporter homolog 1</fullName>
    </submittedName>
</protein>
<evidence type="ECO:0000313" key="2">
    <source>
        <dbReference type="Proteomes" id="UP001152531"/>
    </source>
</evidence>
<sequence>MSATTLIICVAGLYGSFITWSILQEKINTTPYGDNEFFKAPLIVNIIQSFFAILISFSYSKIKDNTNPFGIFKNDKAVSWNLFKMFLITSLTSSISSPIAYKSLNHVDYLVYLLSKSCKLIPIMMVHGVIYRTRFPMYKIMVAGCVTLGVLVFTLSNTTKKKSNNDGDTLLGIIQLGSSMLLDGLTNSTQDQLFKYQKTLDNKVNKINGIILMCVLNTFMMVLTITYTVIFKYDEEIVSAFNFAQRHPQVLIDILTFGIFGSVGQIFVFIILEKFDSIILTTATVTRKMLSMITSVLLFGHSLNLQQMLGVGLVFFGIGYEALIKIKPKDSTNHVKKNQ</sequence>